<reference evidence="1" key="1">
    <citation type="submission" date="2012-09" db="EMBL/GenBank/DDBJ databases">
        <authorList>
            <person name="Martin A.A."/>
        </authorList>
    </citation>
    <scope>NUCLEOTIDE SEQUENCE</scope>
</reference>
<organism evidence="1 2">
    <name type="scientific">Angiostrongylus cantonensis</name>
    <name type="common">Rat lungworm</name>
    <dbReference type="NCBI Taxonomy" id="6313"/>
    <lineage>
        <taxon>Eukaryota</taxon>
        <taxon>Metazoa</taxon>
        <taxon>Ecdysozoa</taxon>
        <taxon>Nematoda</taxon>
        <taxon>Chromadorea</taxon>
        <taxon>Rhabditida</taxon>
        <taxon>Rhabditina</taxon>
        <taxon>Rhabditomorpha</taxon>
        <taxon>Strongyloidea</taxon>
        <taxon>Metastrongylidae</taxon>
        <taxon>Angiostrongylus</taxon>
    </lineage>
</organism>
<proteinExistence type="predicted"/>
<reference evidence="2" key="2">
    <citation type="submission" date="2017-02" db="UniProtKB">
        <authorList>
            <consortium name="WormBaseParasite"/>
        </authorList>
    </citation>
    <scope>IDENTIFICATION</scope>
</reference>
<accession>A0A0K0D464</accession>
<name>A0A0K0D464_ANGCA</name>
<protein>
    <submittedName>
        <fullName evidence="2">ARF-like 2-binding protein</fullName>
    </submittedName>
</protein>
<keyword evidence="1" id="KW-1185">Reference proteome</keyword>
<evidence type="ECO:0000313" key="1">
    <source>
        <dbReference type="Proteomes" id="UP000035642"/>
    </source>
</evidence>
<sequence>MNSLFTQFLADSETQLILDMDFFKHFFSYAEAYRDGAEEGNLDLMRYVVTIVNKLKEFDVSSGSTEFSLHDFHFSSAFKLLPHQPK</sequence>
<evidence type="ECO:0000313" key="2">
    <source>
        <dbReference type="WBParaSite" id="ACAC_0000485901-mRNA-1"/>
    </source>
</evidence>
<dbReference type="WBParaSite" id="ACAC_0000485901-mRNA-1">
    <property type="protein sequence ID" value="ACAC_0000485901-mRNA-1"/>
    <property type="gene ID" value="ACAC_0000485901"/>
</dbReference>
<dbReference type="Proteomes" id="UP000035642">
    <property type="component" value="Unassembled WGS sequence"/>
</dbReference>
<dbReference type="AlphaFoldDB" id="A0A0K0D464"/>